<dbReference type="RefSeq" id="XP_021882888.1">
    <property type="nucleotide sequence ID" value="XM_022020360.1"/>
</dbReference>
<keyword evidence="1" id="KW-0472">Membrane</keyword>
<reference evidence="2 3" key="1">
    <citation type="submission" date="2016-07" db="EMBL/GenBank/DDBJ databases">
        <title>Pervasive Adenine N6-methylation of Active Genes in Fungi.</title>
        <authorList>
            <consortium name="DOE Joint Genome Institute"/>
            <person name="Mondo S.J."/>
            <person name="Dannebaum R.O."/>
            <person name="Kuo R.C."/>
            <person name="Labutti K."/>
            <person name="Haridas S."/>
            <person name="Kuo A."/>
            <person name="Salamov A."/>
            <person name="Ahrendt S.R."/>
            <person name="Lipzen A."/>
            <person name="Sullivan W."/>
            <person name="Andreopoulos W.B."/>
            <person name="Clum A."/>
            <person name="Lindquist E."/>
            <person name="Daum C."/>
            <person name="Ramamoorthy G.K."/>
            <person name="Gryganskyi A."/>
            <person name="Culley D."/>
            <person name="Magnuson J.K."/>
            <person name="James T.Y."/>
            <person name="O'Malley M.A."/>
            <person name="Stajich J.E."/>
            <person name="Spatafora J.W."/>
            <person name="Visel A."/>
            <person name="Grigoriev I.V."/>
        </authorList>
    </citation>
    <scope>NUCLEOTIDE SEQUENCE [LARGE SCALE GENOMIC DNA]</scope>
    <source>
        <strain evidence="2 3">NRRL 3116</strain>
    </source>
</reference>
<sequence>MGKRMIHVYFHLLFFNVTSSLFRKRIRNDVCLLLSYVRPIPWTRIRIVFLTISLSLSPNLICLSICLYFLLLLLLFPVFLSLARHIQLRSMPYHNFFFFAAELFLTSVPPVFAGIFFLYLYHSPCIFFISYCLPLSYLLFSVSPF</sequence>
<evidence type="ECO:0000313" key="3">
    <source>
        <dbReference type="Proteomes" id="UP000193648"/>
    </source>
</evidence>
<protein>
    <submittedName>
        <fullName evidence="2">Uncharacterized protein</fullName>
    </submittedName>
</protein>
<evidence type="ECO:0000313" key="2">
    <source>
        <dbReference type="EMBL" id="ORZ20979.1"/>
    </source>
</evidence>
<dbReference type="Proteomes" id="UP000193648">
    <property type="component" value="Unassembled WGS sequence"/>
</dbReference>
<dbReference type="GeneID" id="33562204"/>
<proteinExistence type="predicted"/>
<name>A0A1Y2GS44_9FUNG</name>
<evidence type="ECO:0000256" key="1">
    <source>
        <dbReference type="SAM" id="Phobius"/>
    </source>
</evidence>
<dbReference type="AlphaFoldDB" id="A0A1Y2GS44"/>
<feature type="transmembrane region" description="Helical" evidence="1">
    <location>
        <begin position="125"/>
        <end position="143"/>
    </location>
</feature>
<feature type="transmembrane region" description="Helical" evidence="1">
    <location>
        <begin position="47"/>
        <end position="76"/>
    </location>
</feature>
<gene>
    <name evidence="2" type="ORF">BCR41DRAFT_29193</name>
</gene>
<dbReference type="EMBL" id="MCFF01000012">
    <property type="protein sequence ID" value="ORZ20979.1"/>
    <property type="molecule type" value="Genomic_DNA"/>
</dbReference>
<comment type="caution">
    <text evidence="2">The sequence shown here is derived from an EMBL/GenBank/DDBJ whole genome shotgun (WGS) entry which is preliminary data.</text>
</comment>
<organism evidence="2 3">
    <name type="scientific">Lobosporangium transversale</name>
    <dbReference type="NCBI Taxonomy" id="64571"/>
    <lineage>
        <taxon>Eukaryota</taxon>
        <taxon>Fungi</taxon>
        <taxon>Fungi incertae sedis</taxon>
        <taxon>Mucoromycota</taxon>
        <taxon>Mortierellomycotina</taxon>
        <taxon>Mortierellomycetes</taxon>
        <taxon>Mortierellales</taxon>
        <taxon>Mortierellaceae</taxon>
        <taxon>Lobosporangium</taxon>
    </lineage>
</organism>
<dbReference type="InParanoid" id="A0A1Y2GS44"/>
<keyword evidence="3" id="KW-1185">Reference proteome</keyword>
<keyword evidence="1" id="KW-0812">Transmembrane</keyword>
<keyword evidence="1" id="KW-1133">Transmembrane helix</keyword>
<feature type="transmembrane region" description="Helical" evidence="1">
    <location>
        <begin position="96"/>
        <end position="118"/>
    </location>
</feature>
<accession>A0A1Y2GS44</accession>